<dbReference type="Gene3D" id="3.20.20.140">
    <property type="entry name" value="Metal-dependent hydrolases"/>
    <property type="match status" value="1"/>
</dbReference>
<feature type="domain" description="Amidohydrolase-related" evidence="2">
    <location>
        <begin position="32"/>
        <end position="342"/>
    </location>
</feature>
<comment type="similarity">
    <text evidence="1">Belongs to the metallo-dependent hydrolases superfamily.</text>
</comment>
<evidence type="ECO:0000256" key="1">
    <source>
        <dbReference type="ARBA" id="ARBA00038310"/>
    </source>
</evidence>
<comment type="caution">
    <text evidence="3">The sequence shown here is derived from an EMBL/GenBank/DDBJ whole genome shotgun (WGS) entry which is preliminary data.</text>
</comment>
<evidence type="ECO:0000259" key="2">
    <source>
        <dbReference type="Pfam" id="PF04909"/>
    </source>
</evidence>
<dbReference type="PANTHER" id="PTHR43569:SF1">
    <property type="entry name" value="BLL3371 PROTEIN"/>
    <property type="match status" value="1"/>
</dbReference>
<gene>
    <name evidence="3" type="ORF">H7965_22495</name>
</gene>
<dbReference type="AlphaFoldDB" id="A0A9X0UFK8"/>
<dbReference type="GO" id="GO:0016787">
    <property type="term" value="F:hydrolase activity"/>
    <property type="evidence" value="ECO:0007669"/>
    <property type="project" value="InterPro"/>
</dbReference>
<organism evidence="3 4">
    <name type="scientific">Siccirubricoccus deserti</name>
    <dbReference type="NCBI Taxonomy" id="2013562"/>
    <lineage>
        <taxon>Bacteria</taxon>
        <taxon>Pseudomonadati</taxon>
        <taxon>Pseudomonadota</taxon>
        <taxon>Alphaproteobacteria</taxon>
        <taxon>Acetobacterales</taxon>
        <taxon>Roseomonadaceae</taxon>
        <taxon>Siccirubricoccus</taxon>
    </lineage>
</organism>
<dbReference type="InterPro" id="IPR032466">
    <property type="entry name" value="Metal_Hydrolase"/>
</dbReference>
<evidence type="ECO:0000313" key="4">
    <source>
        <dbReference type="Proteomes" id="UP000600101"/>
    </source>
</evidence>
<dbReference type="EMBL" id="JACOMF010000041">
    <property type="protein sequence ID" value="MBC4018071.1"/>
    <property type="molecule type" value="Genomic_DNA"/>
</dbReference>
<dbReference type="InterPro" id="IPR006680">
    <property type="entry name" value="Amidohydro-rel"/>
</dbReference>
<name>A0A9X0UFK8_9PROT</name>
<proteinExistence type="inferred from homology"/>
<reference evidence="3" key="1">
    <citation type="submission" date="2020-08" db="EMBL/GenBank/DDBJ databases">
        <authorList>
            <person name="Hu Y."/>
            <person name="Nguyen S.V."/>
            <person name="Li F."/>
            <person name="Fanning S."/>
        </authorList>
    </citation>
    <scope>NUCLEOTIDE SEQUENCE</scope>
    <source>
        <strain evidence="3">SYSU D8009</strain>
    </source>
</reference>
<dbReference type="Pfam" id="PF04909">
    <property type="entry name" value="Amidohydro_2"/>
    <property type="match status" value="1"/>
</dbReference>
<protein>
    <submittedName>
        <fullName evidence="3">Amidohydrolase family protein</fullName>
    </submittedName>
</protein>
<dbReference type="SUPFAM" id="SSF51556">
    <property type="entry name" value="Metallo-dependent hydrolases"/>
    <property type="match status" value="1"/>
</dbReference>
<keyword evidence="4" id="KW-1185">Reference proteome</keyword>
<dbReference type="Proteomes" id="UP000600101">
    <property type="component" value="Unassembled WGS sequence"/>
</dbReference>
<accession>A0A9X0UFK8</accession>
<sequence>MTTTAPSPHLPVRPDWLASRPEPVLEPALPIVDPHHHLWDREGNPYLLPDLLADITSGHAVRATVFIECKARYRQGGDPFLAPLGETEFAAAAAAECAAGPQAAAGACAGIVGHVDLRAGPRADELLRAQIDAGAGHFRGIRHSAAWHPDPAAKGSSTSPPPGLYLDPDFRAGFACLAPLGLSFDAWMFHTQLAELRDLADAFPETTIILDHVGGPLNIGPYVGRQAHVMAEWSASMRSLAAFPNVHVKLGGFGMRLFNCACYGQALPPSSEELAEAWRPYIETCVAAFGAKRCMFESNFPVDKGACSYVALWNAYKRVTAGWSAEERTALFSGTASRVYRLGQ</sequence>
<evidence type="ECO:0000313" key="3">
    <source>
        <dbReference type="EMBL" id="MBC4018071.1"/>
    </source>
</evidence>
<dbReference type="PANTHER" id="PTHR43569">
    <property type="entry name" value="AMIDOHYDROLASE"/>
    <property type="match status" value="1"/>
</dbReference>
<dbReference type="RefSeq" id="WP_186772826.1">
    <property type="nucleotide sequence ID" value="NZ_JACOMF010000041.1"/>
</dbReference>
<dbReference type="InterPro" id="IPR052350">
    <property type="entry name" value="Metallo-dep_Lactonases"/>
</dbReference>